<comment type="caution">
    <text evidence="1">The sequence shown here is derived from an EMBL/GenBank/DDBJ whole genome shotgun (WGS) entry which is preliminary data.</text>
</comment>
<sequence>MIELVVVIAILAAPQMNISQFRITSILVLLLRIFLKKEKNILL</sequence>
<name>A0A6L8XP23_9FIRM</name>
<proteinExistence type="predicted"/>
<reference evidence="1 2" key="1">
    <citation type="journal article" date="2019" name="Nat. Med.">
        <title>A library of human gut bacterial isolates paired with longitudinal multiomics data enables mechanistic microbiome research.</title>
        <authorList>
            <person name="Poyet M."/>
            <person name="Groussin M."/>
            <person name="Gibbons S.M."/>
            <person name="Avila-Pacheco J."/>
            <person name="Jiang X."/>
            <person name="Kearney S.M."/>
            <person name="Perrotta A.R."/>
            <person name="Berdy B."/>
            <person name="Zhao S."/>
            <person name="Lieberman T.D."/>
            <person name="Swanson P.K."/>
            <person name="Smith M."/>
            <person name="Roesemann S."/>
            <person name="Alexander J.E."/>
            <person name="Rich S.A."/>
            <person name="Livny J."/>
            <person name="Vlamakis H."/>
            <person name="Clish C."/>
            <person name="Bullock K."/>
            <person name="Deik A."/>
            <person name="Scott J."/>
            <person name="Pierce K.A."/>
            <person name="Xavier R.J."/>
            <person name="Alm E.J."/>
        </authorList>
    </citation>
    <scope>NUCLEOTIDE SEQUENCE [LARGE SCALE GENOMIC DNA]</scope>
    <source>
        <strain evidence="1 2">BIOML-A12</strain>
    </source>
</reference>
<protein>
    <submittedName>
        <fullName evidence="1">Uncharacterized protein</fullName>
    </submittedName>
</protein>
<dbReference type="EMBL" id="WWVF01000001">
    <property type="protein sequence ID" value="MZS87580.1"/>
    <property type="molecule type" value="Genomic_DNA"/>
</dbReference>
<gene>
    <name evidence="1" type="ORF">GT712_00365</name>
</gene>
<organism evidence="1 2">
    <name type="scientific">Blautia wexlerae</name>
    <dbReference type="NCBI Taxonomy" id="418240"/>
    <lineage>
        <taxon>Bacteria</taxon>
        <taxon>Bacillati</taxon>
        <taxon>Bacillota</taxon>
        <taxon>Clostridia</taxon>
        <taxon>Lachnospirales</taxon>
        <taxon>Lachnospiraceae</taxon>
        <taxon>Blautia</taxon>
    </lineage>
</organism>
<evidence type="ECO:0000313" key="1">
    <source>
        <dbReference type="EMBL" id="MZS87580.1"/>
    </source>
</evidence>
<evidence type="ECO:0000313" key="2">
    <source>
        <dbReference type="Proteomes" id="UP000477156"/>
    </source>
</evidence>
<dbReference type="AlphaFoldDB" id="A0A6L8XP23"/>
<dbReference type="Proteomes" id="UP000477156">
    <property type="component" value="Unassembled WGS sequence"/>
</dbReference>
<accession>A0A6L8XP23</accession>